<evidence type="ECO:0000256" key="1">
    <source>
        <dbReference type="ARBA" id="ARBA00004651"/>
    </source>
</evidence>
<gene>
    <name evidence="10" type="primary">pstA</name>
    <name evidence="10" type="ORF">IAD46_00830</name>
</gene>
<evidence type="ECO:0000256" key="7">
    <source>
        <dbReference type="ARBA" id="ARBA00023136"/>
    </source>
</evidence>
<comment type="similarity">
    <text evidence="2 8">Belongs to the binding-protein-dependent transport system permease family. CysTW subfamily.</text>
</comment>
<name>A0A9D1KJ76_9MOLU</name>
<feature type="domain" description="ABC transmembrane type-1" evidence="9">
    <location>
        <begin position="181"/>
        <end position="389"/>
    </location>
</feature>
<dbReference type="AlphaFoldDB" id="A0A9D1KJ76"/>
<proteinExistence type="inferred from homology"/>
<dbReference type="GO" id="GO:0005886">
    <property type="term" value="C:plasma membrane"/>
    <property type="evidence" value="ECO:0007669"/>
    <property type="project" value="UniProtKB-SubCell"/>
</dbReference>
<accession>A0A9D1KJ76</accession>
<evidence type="ECO:0000259" key="9">
    <source>
        <dbReference type="PROSITE" id="PS50928"/>
    </source>
</evidence>
<feature type="transmembrane region" description="Helical" evidence="8">
    <location>
        <begin position="368"/>
        <end position="389"/>
    </location>
</feature>
<evidence type="ECO:0000256" key="6">
    <source>
        <dbReference type="ARBA" id="ARBA00022989"/>
    </source>
</evidence>
<dbReference type="PANTHER" id="PTHR43470:SF3">
    <property type="entry name" value="PHOSPHATE TRANSPORT SYSTEM PERMEASE PROTEIN PSTA-RELATED"/>
    <property type="match status" value="1"/>
</dbReference>
<dbReference type="Proteomes" id="UP000886758">
    <property type="component" value="Unassembled WGS sequence"/>
</dbReference>
<evidence type="ECO:0000256" key="8">
    <source>
        <dbReference type="RuleBase" id="RU363043"/>
    </source>
</evidence>
<feature type="transmembrane region" description="Helical" evidence="8">
    <location>
        <begin position="305"/>
        <end position="326"/>
    </location>
</feature>
<dbReference type="InterPro" id="IPR000515">
    <property type="entry name" value="MetI-like"/>
</dbReference>
<dbReference type="Pfam" id="PF00528">
    <property type="entry name" value="BPD_transp_1"/>
    <property type="match status" value="1"/>
</dbReference>
<feature type="transmembrane region" description="Helical" evidence="8">
    <location>
        <begin position="21"/>
        <end position="39"/>
    </location>
</feature>
<keyword evidence="7 8" id="KW-0472">Membrane</keyword>
<evidence type="ECO:0000256" key="3">
    <source>
        <dbReference type="ARBA" id="ARBA00022448"/>
    </source>
</evidence>
<keyword evidence="6 8" id="KW-1133">Transmembrane helix</keyword>
<organism evidence="10 11">
    <name type="scientific">Candidatus Pelethenecus faecipullorum</name>
    <dbReference type="NCBI Taxonomy" id="2840900"/>
    <lineage>
        <taxon>Bacteria</taxon>
        <taxon>Bacillati</taxon>
        <taxon>Mycoplasmatota</taxon>
        <taxon>Mollicutes</taxon>
        <taxon>Candidatus Pelethenecus</taxon>
    </lineage>
</organism>
<dbReference type="InterPro" id="IPR005672">
    <property type="entry name" value="Phosphate_PstA"/>
</dbReference>
<keyword evidence="5 8" id="KW-0812">Transmembrane</keyword>
<feature type="transmembrane region" description="Helical" evidence="8">
    <location>
        <begin position="181"/>
        <end position="207"/>
    </location>
</feature>
<dbReference type="GO" id="GO:0035435">
    <property type="term" value="P:phosphate ion transmembrane transport"/>
    <property type="evidence" value="ECO:0007669"/>
    <property type="project" value="InterPro"/>
</dbReference>
<evidence type="ECO:0000256" key="5">
    <source>
        <dbReference type="ARBA" id="ARBA00022692"/>
    </source>
</evidence>
<feature type="transmembrane region" description="Helical" evidence="8">
    <location>
        <begin position="255"/>
        <end position="273"/>
    </location>
</feature>
<dbReference type="NCBIfam" id="TIGR00974">
    <property type="entry name" value="3a0107s02c"/>
    <property type="match status" value="1"/>
</dbReference>
<dbReference type="Gene3D" id="1.10.3720.10">
    <property type="entry name" value="MetI-like"/>
    <property type="match status" value="1"/>
</dbReference>
<protein>
    <recommendedName>
        <fullName evidence="8">Phosphate transport system permease protein PstA</fullName>
    </recommendedName>
</protein>
<evidence type="ECO:0000313" key="11">
    <source>
        <dbReference type="Proteomes" id="UP000886758"/>
    </source>
</evidence>
<dbReference type="EMBL" id="DVLF01000029">
    <property type="protein sequence ID" value="HIT49548.1"/>
    <property type="molecule type" value="Genomic_DNA"/>
</dbReference>
<keyword evidence="3" id="KW-0813">Transport</keyword>
<feature type="transmembrane region" description="Helical" evidence="8">
    <location>
        <begin position="219"/>
        <end position="243"/>
    </location>
</feature>
<evidence type="ECO:0000313" key="10">
    <source>
        <dbReference type="EMBL" id="HIT49548.1"/>
    </source>
</evidence>
<reference evidence="10" key="2">
    <citation type="journal article" date="2021" name="PeerJ">
        <title>Extensive microbial diversity within the chicken gut microbiome revealed by metagenomics and culture.</title>
        <authorList>
            <person name="Gilroy R."/>
            <person name="Ravi A."/>
            <person name="Getino M."/>
            <person name="Pursley I."/>
            <person name="Horton D.L."/>
            <person name="Alikhan N.F."/>
            <person name="Baker D."/>
            <person name="Gharbi K."/>
            <person name="Hall N."/>
            <person name="Watson M."/>
            <person name="Adriaenssens E.M."/>
            <person name="Foster-Nyarko E."/>
            <person name="Jarju S."/>
            <person name="Secka A."/>
            <person name="Antonio M."/>
            <person name="Oren A."/>
            <person name="Chaudhuri R.R."/>
            <person name="La Ragione R."/>
            <person name="Hildebrand F."/>
            <person name="Pallen M.J."/>
        </authorList>
    </citation>
    <scope>NUCLEOTIDE SEQUENCE</scope>
    <source>
        <strain evidence="10">ChiW17-6978</strain>
    </source>
</reference>
<dbReference type="GO" id="GO:0005315">
    <property type="term" value="F:phosphate transmembrane transporter activity"/>
    <property type="evidence" value="ECO:0007669"/>
    <property type="project" value="InterPro"/>
</dbReference>
<dbReference type="CDD" id="cd06261">
    <property type="entry name" value="TM_PBP2"/>
    <property type="match status" value="1"/>
</dbReference>
<dbReference type="PROSITE" id="PS50928">
    <property type="entry name" value="ABC_TM1"/>
    <property type="match status" value="1"/>
</dbReference>
<dbReference type="SUPFAM" id="SSF161098">
    <property type="entry name" value="MetI-like"/>
    <property type="match status" value="1"/>
</dbReference>
<sequence>MKDRWSKRKLADFFRYGSATFSMLFSLIVLFGILIYIFSVGSKRFSLRLFTADYEQTLYTVSVDSSDQRYTDPGIKNSFFSSRYGVCLEDGVTLDGQPCIKMVYIASGSPFTMVTNKEDQKKMALSLNLELDVLMGKNKDGRLLIADASDGAKVYAEILDQAVRITSLQCKQEGGGIRGSLVATLLLIGTTLLIALPLGIGAAIYLVEYAKEGKIKRILWGMIDLTSGIPSIIFGFCGAIIFIPFVSAVFHTEGYSILAGSLTMTLILLPTIIKTTAEALQVIPDHYRMASLALGASKTQTVFKIMIPSALPGILTATLLSIGRIIGESAALIFVMGTNICDQVHLLQAATSLSLHIWSITRGDVPNYETACAVSMIILMVVFVLSLGVKLLSKRMNKMGVNL</sequence>
<evidence type="ECO:0000256" key="2">
    <source>
        <dbReference type="ARBA" id="ARBA00007069"/>
    </source>
</evidence>
<reference evidence="10" key="1">
    <citation type="submission" date="2020-10" db="EMBL/GenBank/DDBJ databases">
        <authorList>
            <person name="Gilroy R."/>
        </authorList>
    </citation>
    <scope>NUCLEOTIDE SEQUENCE</scope>
    <source>
        <strain evidence="10">ChiW17-6978</strain>
    </source>
</reference>
<comment type="subcellular location">
    <subcellularLocation>
        <location evidence="1 8">Cell membrane</location>
        <topology evidence="1 8">Multi-pass membrane protein</topology>
    </subcellularLocation>
</comment>
<evidence type="ECO:0000256" key="4">
    <source>
        <dbReference type="ARBA" id="ARBA00022475"/>
    </source>
</evidence>
<comment type="caution">
    <text evidence="10">The sequence shown here is derived from an EMBL/GenBank/DDBJ whole genome shotgun (WGS) entry which is preliminary data.</text>
</comment>
<dbReference type="PANTHER" id="PTHR43470">
    <property type="entry name" value="PHOSPHATE TRANSPORT SYSTEM PERMEASE PROTEIN PSTA-RELATED"/>
    <property type="match status" value="1"/>
</dbReference>
<dbReference type="InterPro" id="IPR035906">
    <property type="entry name" value="MetI-like_sf"/>
</dbReference>
<keyword evidence="4 8" id="KW-1003">Cell membrane</keyword>